<accession>A0A6H5ISH8</accession>
<dbReference type="EMBL" id="CADCXV010001017">
    <property type="protein sequence ID" value="CAB0040344.1"/>
    <property type="molecule type" value="Genomic_DNA"/>
</dbReference>
<name>A0A6H5ISH8_9HYME</name>
<keyword evidence="3" id="KW-1185">Reference proteome</keyword>
<gene>
    <name evidence="2" type="ORF">TBRA_LOCUS12063</name>
</gene>
<feature type="compositionally biased region" description="Basic and acidic residues" evidence="1">
    <location>
        <begin position="1"/>
        <end position="20"/>
    </location>
</feature>
<feature type="region of interest" description="Disordered" evidence="1">
    <location>
        <begin position="1"/>
        <end position="24"/>
    </location>
</feature>
<dbReference type="Proteomes" id="UP000479190">
    <property type="component" value="Unassembled WGS sequence"/>
</dbReference>
<reference evidence="2 3" key="1">
    <citation type="submission" date="2020-02" db="EMBL/GenBank/DDBJ databases">
        <authorList>
            <person name="Ferguson B K."/>
        </authorList>
    </citation>
    <scope>NUCLEOTIDE SEQUENCE [LARGE SCALE GENOMIC DNA]</scope>
</reference>
<organism evidence="2 3">
    <name type="scientific">Trichogramma brassicae</name>
    <dbReference type="NCBI Taxonomy" id="86971"/>
    <lineage>
        <taxon>Eukaryota</taxon>
        <taxon>Metazoa</taxon>
        <taxon>Ecdysozoa</taxon>
        <taxon>Arthropoda</taxon>
        <taxon>Hexapoda</taxon>
        <taxon>Insecta</taxon>
        <taxon>Pterygota</taxon>
        <taxon>Neoptera</taxon>
        <taxon>Endopterygota</taxon>
        <taxon>Hymenoptera</taxon>
        <taxon>Apocrita</taxon>
        <taxon>Proctotrupomorpha</taxon>
        <taxon>Chalcidoidea</taxon>
        <taxon>Trichogrammatidae</taxon>
        <taxon>Trichogramma</taxon>
    </lineage>
</organism>
<sequence length="133" mass="15853">MTGRCGEKKTPPRPSPHEVHNANPSIPVKVKIRAVRVLEKTRLVEFESIAYLSDQKHTKFSISGKLSRNREARSRMRTLHFKFTHLHFDVLQSRKVTFCDNWKTPYMRTKRYPCAPWWISREMRQMIRALMNL</sequence>
<protein>
    <submittedName>
        <fullName evidence="2">Uncharacterized protein</fullName>
    </submittedName>
</protein>
<evidence type="ECO:0000313" key="2">
    <source>
        <dbReference type="EMBL" id="CAB0040344.1"/>
    </source>
</evidence>
<evidence type="ECO:0000313" key="3">
    <source>
        <dbReference type="Proteomes" id="UP000479190"/>
    </source>
</evidence>
<proteinExistence type="predicted"/>
<evidence type="ECO:0000256" key="1">
    <source>
        <dbReference type="SAM" id="MobiDB-lite"/>
    </source>
</evidence>
<dbReference type="AlphaFoldDB" id="A0A6H5ISH8"/>